<protein>
    <recommendedName>
        <fullName evidence="1">C-Maf-inducing protein PH domain-containing protein</fullName>
    </recommendedName>
</protein>
<dbReference type="OMA" id="DECIYQT"/>
<dbReference type="SUPFAM" id="SSF52047">
    <property type="entry name" value="RNI-like"/>
    <property type="match status" value="1"/>
</dbReference>
<dbReference type="Pfam" id="PF23066">
    <property type="entry name" value="PH_21"/>
    <property type="match status" value="1"/>
</dbReference>
<proteinExistence type="predicted"/>
<reference evidence="2" key="2">
    <citation type="submission" date="2015-02" db="UniProtKB">
        <authorList>
            <consortium name="EnsemblMetazoa"/>
        </authorList>
    </citation>
    <scope>IDENTIFICATION</scope>
</reference>
<dbReference type="InterPro" id="IPR056429">
    <property type="entry name" value="PH_CMIP"/>
</dbReference>
<name>T1J4Y4_STRMM</name>
<reference evidence="3" key="1">
    <citation type="submission" date="2011-05" db="EMBL/GenBank/DDBJ databases">
        <authorList>
            <person name="Richards S.R."/>
            <person name="Qu J."/>
            <person name="Jiang H."/>
            <person name="Jhangiani S.N."/>
            <person name="Agravi P."/>
            <person name="Goodspeed R."/>
            <person name="Gross S."/>
            <person name="Mandapat C."/>
            <person name="Jackson L."/>
            <person name="Mathew T."/>
            <person name="Pu L."/>
            <person name="Thornton R."/>
            <person name="Saada N."/>
            <person name="Wilczek-Boney K.B."/>
            <person name="Lee S."/>
            <person name="Kovar C."/>
            <person name="Wu Y."/>
            <person name="Scherer S.E."/>
            <person name="Worley K.C."/>
            <person name="Muzny D.M."/>
            <person name="Gibbs R."/>
        </authorList>
    </citation>
    <scope>NUCLEOTIDE SEQUENCE</scope>
    <source>
        <strain evidence="3">Brora</strain>
    </source>
</reference>
<dbReference type="Gene3D" id="3.80.10.10">
    <property type="entry name" value="Ribonuclease Inhibitor"/>
    <property type="match status" value="1"/>
</dbReference>
<feature type="domain" description="C-Maf-inducing protein PH" evidence="1">
    <location>
        <begin position="87"/>
        <end position="207"/>
    </location>
</feature>
<dbReference type="EnsemblMetazoa" id="SMAR008681-RA">
    <property type="protein sequence ID" value="SMAR008681-PA"/>
    <property type="gene ID" value="SMAR008681"/>
</dbReference>
<evidence type="ECO:0000313" key="2">
    <source>
        <dbReference type="EnsemblMetazoa" id="SMAR008681-PA"/>
    </source>
</evidence>
<dbReference type="eggNOG" id="ENOG502QRSV">
    <property type="taxonomic scope" value="Eukaryota"/>
</dbReference>
<dbReference type="PANTHER" id="PTHR25480:SF0">
    <property type="entry name" value="C-MAF-INDUCING PROTEIN"/>
    <property type="match status" value="1"/>
</dbReference>
<dbReference type="HOGENOM" id="CLU_018505_0_0_1"/>
<evidence type="ECO:0000313" key="3">
    <source>
        <dbReference type="Proteomes" id="UP000014500"/>
    </source>
</evidence>
<dbReference type="InterPro" id="IPR052813">
    <property type="entry name" value="CMIP"/>
</dbReference>
<evidence type="ECO:0000259" key="1">
    <source>
        <dbReference type="Pfam" id="PF23066"/>
    </source>
</evidence>
<dbReference type="AlphaFoldDB" id="T1J4Y4"/>
<dbReference type="PhylomeDB" id="T1J4Y4"/>
<keyword evidence="3" id="KW-1185">Reference proteome</keyword>
<organism evidence="2 3">
    <name type="scientific">Strigamia maritima</name>
    <name type="common">European centipede</name>
    <name type="synonym">Geophilus maritimus</name>
    <dbReference type="NCBI Taxonomy" id="126957"/>
    <lineage>
        <taxon>Eukaryota</taxon>
        <taxon>Metazoa</taxon>
        <taxon>Ecdysozoa</taxon>
        <taxon>Arthropoda</taxon>
        <taxon>Myriapoda</taxon>
        <taxon>Chilopoda</taxon>
        <taxon>Pleurostigmophora</taxon>
        <taxon>Geophilomorpha</taxon>
        <taxon>Linotaeniidae</taxon>
        <taxon>Strigamia</taxon>
    </lineage>
</organism>
<accession>T1J4Y4</accession>
<dbReference type="PANTHER" id="PTHR25480">
    <property type="entry name" value="LEUCINE-RICH REPEAT-CONTAINING PROTEIN 73"/>
    <property type="match status" value="1"/>
</dbReference>
<sequence>MHEPVNRSQRNKCSIHVINNQNEQNMASAMVNNCKNNTFEENTAVKALVNSVQNNFEGPHREDVALNGASSGQTLSYSAGSSRSGSKFKLVNDGDVHVCRLNHTRTVISKLLSSKFLRRWEVHRLTLGDSAIVSRTSTGFLEEPIPYAAIEDIYAVTRWDCHQKFCIRIVVFDGSILLQTSNSYLRDQWFHSIIWKKNIFKYQRLLRNTRRIEVMLKEIKIMVDFCLSTPLQDECIYQTPLELISDLLPKISNHFPKSVQEEVLVTLVPLLEKNHPPSEICDFFSKQCKDNPRSNLIMEVFTPVVQRILKHNVDFGKYPNMRMFLQDFIVALGAKNEGLSIVRQFAATMHGSSSTCPHPRVLPNLVSVCLAAIYAIFENKKSSTVDSLNEANCILLNHQQDSLNCFLACFDMLASYEDWRPFLSQLLQPIPFPDRALSCEKFIMGFQPVIRQIIMDPRCEVHQTVLGIRDGKEGWFHLFYSGNLVCQDDGLLWSEMLESLVKCCCRRKRFLSTLNKMLGQLMLLALRDNNICQETLCFMLELEVVENNDHQLQIVTTLQSTASGRKHYTALCERQMHLRELQQKGGPRKLTLPSRSTDADVAKLLSCGSFGNLECLSLAFTQVTSACAEQLIKLPSLKYLNLWSTQFGDLGLQLISEHLHKLQVLNLCETPVTDKGLVSLTAMKNLRKLNLNSTSLSAYTFEALKQKLPALQECDIRYTDAW</sequence>
<dbReference type="Proteomes" id="UP000014500">
    <property type="component" value="Unassembled WGS sequence"/>
</dbReference>
<dbReference type="SUPFAM" id="SSF50729">
    <property type="entry name" value="PH domain-like"/>
    <property type="match status" value="1"/>
</dbReference>
<dbReference type="InterPro" id="IPR032675">
    <property type="entry name" value="LRR_dom_sf"/>
</dbReference>
<dbReference type="EMBL" id="JH431850">
    <property type="status" value="NOT_ANNOTATED_CDS"/>
    <property type="molecule type" value="Genomic_DNA"/>
</dbReference>